<dbReference type="PANTHER" id="PTHR40660">
    <property type="entry name" value="5'-PHOSPHATE OXIDASE PUTATIVE DOMAIN-CONTAINING PROTEIN-RELATED"/>
    <property type="match status" value="1"/>
</dbReference>
<organism evidence="1 2">
    <name type="scientific">Heliorestis acidaminivorans</name>
    <dbReference type="NCBI Taxonomy" id="553427"/>
    <lineage>
        <taxon>Bacteria</taxon>
        <taxon>Bacillati</taxon>
        <taxon>Bacillota</taxon>
        <taxon>Clostridia</taxon>
        <taxon>Eubacteriales</taxon>
        <taxon>Heliobacteriaceae</taxon>
        <taxon>Heliorestis</taxon>
    </lineage>
</organism>
<dbReference type="AlphaFoldDB" id="A0A6I0EZ36"/>
<dbReference type="OrthoDB" id="5396728at2"/>
<protein>
    <submittedName>
        <fullName evidence="1">Pyridoxamine 5'-phosphate oxidase family protein</fullName>
    </submittedName>
</protein>
<keyword evidence="2" id="KW-1185">Reference proteome</keyword>
<evidence type="ECO:0000313" key="2">
    <source>
        <dbReference type="Proteomes" id="UP000468766"/>
    </source>
</evidence>
<comment type="caution">
    <text evidence="1">The sequence shown here is derived from an EMBL/GenBank/DDBJ whole genome shotgun (WGS) entry which is preliminary data.</text>
</comment>
<dbReference type="PANTHER" id="PTHR40660:SF1">
    <property type="entry name" value="5'-PHOSPHATE OXIDASE PUTATIVE DOMAIN-CONTAINING PROTEIN-RELATED"/>
    <property type="match status" value="1"/>
</dbReference>
<proteinExistence type="predicted"/>
<dbReference type="Proteomes" id="UP000468766">
    <property type="component" value="Unassembled WGS sequence"/>
</dbReference>
<reference evidence="1 2" key="1">
    <citation type="submission" date="2019-10" db="EMBL/GenBank/DDBJ databases">
        <title>Whole-genome sequence of the extremophile Heliorestis acidaminivorans DSM 24790.</title>
        <authorList>
            <person name="Kyndt J.A."/>
            <person name="Meyer T.E."/>
        </authorList>
    </citation>
    <scope>NUCLEOTIDE SEQUENCE [LARGE SCALE GENOMIC DNA]</scope>
    <source>
        <strain evidence="1 2">DSM 24790</strain>
    </source>
</reference>
<name>A0A6I0EZ36_9FIRM</name>
<accession>A0A6I0EZ36</accession>
<dbReference type="RefSeq" id="WP_151620982.1">
    <property type="nucleotide sequence ID" value="NZ_WBXO01000009.1"/>
</dbReference>
<gene>
    <name evidence="1" type="ORF">F9B85_11360</name>
</gene>
<dbReference type="EMBL" id="WBXO01000009">
    <property type="protein sequence ID" value="KAB2951866.1"/>
    <property type="molecule type" value="Genomic_DNA"/>
</dbReference>
<dbReference type="Gene3D" id="2.30.110.10">
    <property type="entry name" value="Electron Transport, Fmn-binding Protein, Chain A"/>
    <property type="match status" value="1"/>
</dbReference>
<dbReference type="SUPFAM" id="SSF50475">
    <property type="entry name" value="FMN-binding split barrel"/>
    <property type="match status" value="1"/>
</dbReference>
<dbReference type="InterPro" id="IPR012349">
    <property type="entry name" value="Split_barrel_FMN-bd"/>
</dbReference>
<sequence length="134" mass="15310">MTLKAYFEHREGLGILSTADESGAVNAVVYAKPHFMEDGQIAFIMREKLTYKNIQANPKACYLFAEKDKYEGKRLYLTKTKEEDNAELIETMRRKIFDSHSDSDGKVHLVYFTIDKILPLVGSAESKGCPHHHK</sequence>
<evidence type="ECO:0000313" key="1">
    <source>
        <dbReference type="EMBL" id="KAB2951866.1"/>
    </source>
</evidence>